<dbReference type="GeneID" id="64630400"/>
<feature type="compositionally biased region" description="Polar residues" evidence="1">
    <location>
        <begin position="623"/>
        <end position="642"/>
    </location>
</feature>
<feature type="compositionally biased region" description="Low complexity" evidence="1">
    <location>
        <begin position="351"/>
        <end position="363"/>
    </location>
</feature>
<feature type="compositionally biased region" description="Polar residues" evidence="1">
    <location>
        <begin position="738"/>
        <end position="757"/>
    </location>
</feature>
<feature type="region of interest" description="Disordered" evidence="1">
    <location>
        <begin position="718"/>
        <end position="757"/>
    </location>
</feature>
<evidence type="ECO:0008006" key="4">
    <source>
        <dbReference type="Google" id="ProtNLM"/>
    </source>
</evidence>
<protein>
    <recommendedName>
        <fullName evidence="4">Protein kinase domain-containing protein</fullName>
    </recommendedName>
</protein>
<evidence type="ECO:0000313" key="3">
    <source>
        <dbReference type="Proteomes" id="UP000807769"/>
    </source>
</evidence>
<feature type="compositionally biased region" description="Low complexity" evidence="1">
    <location>
        <begin position="390"/>
        <end position="412"/>
    </location>
</feature>
<dbReference type="EMBL" id="JABBWG010000028">
    <property type="protein sequence ID" value="KAG1811891.1"/>
    <property type="molecule type" value="Genomic_DNA"/>
</dbReference>
<proteinExistence type="predicted"/>
<name>A0A9P7E6A1_9AGAM</name>
<feature type="compositionally biased region" description="Low complexity" evidence="1">
    <location>
        <begin position="458"/>
        <end position="479"/>
    </location>
</feature>
<feature type="compositionally biased region" description="Low complexity" evidence="1">
    <location>
        <begin position="491"/>
        <end position="507"/>
    </location>
</feature>
<keyword evidence="3" id="KW-1185">Reference proteome</keyword>
<dbReference type="RefSeq" id="XP_041190312.1">
    <property type="nucleotide sequence ID" value="XM_041336383.1"/>
</dbReference>
<feature type="compositionally biased region" description="Polar residues" evidence="1">
    <location>
        <begin position="371"/>
        <end position="389"/>
    </location>
</feature>
<feature type="compositionally biased region" description="Polar residues" evidence="1">
    <location>
        <begin position="413"/>
        <end position="457"/>
    </location>
</feature>
<accession>A0A9P7E6A1</accession>
<reference evidence="2" key="1">
    <citation type="journal article" date="2020" name="New Phytol.">
        <title>Comparative genomics reveals dynamic genome evolution in host specialist ectomycorrhizal fungi.</title>
        <authorList>
            <person name="Lofgren L.A."/>
            <person name="Nguyen N.H."/>
            <person name="Vilgalys R."/>
            <person name="Ruytinx J."/>
            <person name="Liao H.L."/>
            <person name="Branco S."/>
            <person name="Kuo A."/>
            <person name="LaButti K."/>
            <person name="Lipzen A."/>
            <person name="Andreopoulos W."/>
            <person name="Pangilinan J."/>
            <person name="Riley R."/>
            <person name="Hundley H."/>
            <person name="Na H."/>
            <person name="Barry K."/>
            <person name="Grigoriev I.V."/>
            <person name="Stajich J.E."/>
            <person name="Kennedy P.G."/>
        </authorList>
    </citation>
    <scope>NUCLEOTIDE SEQUENCE</scope>
    <source>
        <strain evidence="2">MN1</strain>
    </source>
</reference>
<gene>
    <name evidence="2" type="ORF">BJ212DRAFT_1373920</name>
</gene>
<dbReference type="Proteomes" id="UP000807769">
    <property type="component" value="Unassembled WGS sequence"/>
</dbReference>
<feature type="compositionally biased region" description="Basic and acidic residues" evidence="1">
    <location>
        <begin position="133"/>
        <end position="331"/>
    </location>
</feature>
<sequence>MVPMGYSYSSDSPSSTVPMGYSHFPSSSQLPPPSTSRPIAIKKLFSLDDDGFQSSPSPKDWDVPSHSPYETYEFSHSPQTPDELPRSWRSSSFRSRLSSQDRRYGYQHAHQYDDDLDNLDLWEYDERRLRQREESFRRREEEISLREQELKRREEDVMREEEAKQKPRPDEKEAKRVEDEIMYKQPEIVRQEEGEGAEHEEDAIKWKEKLAQKKEENAGRQDEKRAEDLGRREEPAARRLEEDERHMTRDVLRKPEESKRQEDEAKFKEQASRTKEEKIRRKEEELARREEELSRREAEANRRYDQQKVQQEEFQKRVKEIRRQSVEEKTKQGWKSWGYHPRPTTTPPPRMSTSRSFSSSTGPWSIFGQDENMSTASPPANRGRSASINTSRSSTTWTSSTRLSSTASSWRSNISKPQTPSAQRNQPCQMSPPNSNELHMSAAGSSTIDRGRTCTSRSNATWTSSSRLSSNASLHLSSTPNPQTPSAYKNPPRQMSTSKSSSSSAGPWPIPSRNKLHISATNSHRDRSKSTSTSRSNTPWTFSRLSSITRSQSSRTPELQTPTSQKRSPPRSASFSITGRPDPKRNDLHIPTTSPPTHKSRSKSTSTGRSSSTWAYSTRPIPTVSSQPSITPRSQKPSAQQNKKAVLCAIEAGAMKEDSKGGGIKCKETQARNRTVVVRPEKEKEERYIVHDRSAKSGRTAEEARLEAFGAMHTTEEEVLKEEQPVRGKECDKPPSHDSGNTLPQTQSLLNTPTSETTAIEEDSLEDLTNELQRRSRYPIASGGFGDIWKCDLVKPSGTVQVAVKTIRSFESDNEELMRKNARVIFLFHPCQSFQPYLDVESAS</sequence>
<feature type="compositionally biased region" description="Low complexity" evidence="1">
    <location>
        <begin position="1"/>
        <end position="15"/>
    </location>
</feature>
<feature type="compositionally biased region" description="Basic and acidic residues" evidence="1">
    <location>
        <begin position="718"/>
        <end position="736"/>
    </location>
</feature>
<comment type="caution">
    <text evidence="2">The sequence shown here is derived from an EMBL/GenBank/DDBJ whole genome shotgun (WGS) entry which is preliminary data.</text>
</comment>
<feature type="compositionally biased region" description="Polar residues" evidence="1">
    <location>
        <begin position="556"/>
        <end position="577"/>
    </location>
</feature>
<evidence type="ECO:0000256" key="1">
    <source>
        <dbReference type="SAM" id="MobiDB-lite"/>
    </source>
</evidence>
<feature type="compositionally biased region" description="Low complexity" evidence="1">
    <location>
        <begin position="603"/>
        <end position="613"/>
    </location>
</feature>
<feature type="region of interest" description="Disordered" evidence="1">
    <location>
        <begin position="133"/>
        <end position="642"/>
    </location>
</feature>
<feature type="region of interest" description="Disordered" evidence="1">
    <location>
        <begin position="1"/>
        <end position="92"/>
    </location>
</feature>
<dbReference type="AlphaFoldDB" id="A0A9P7E6A1"/>
<feature type="compositionally biased region" description="Low complexity" evidence="1">
    <location>
        <begin position="530"/>
        <end position="555"/>
    </location>
</feature>
<organism evidence="2 3">
    <name type="scientific">Suillus subaureus</name>
    <dbReference type="NCBI Taxonomy" id="48587"/>
    <lineage>
        <taxon>Eukaryota</taxon>
        <taxon>Fungi</taxon>
        <taxon>Dikarya</taxon>
        <taxon>Basidiomycota</taxon>
        <taxon>Agaricomycotina</taxon>
        <taxon>Agaricomycetes</taxon>
        <taxon>Agaricomycetidae</taxon>
        <taxon>Boletales</taxon>
        <taxon>Suillineae</taxon>
        <taxon>Suillaceae</taxon>
        <taxon>Suillus</taxon>
    </lineage>
</organism>
<dbReference type="OrthoDB" id="2693316at2759"/>
<evidence type="ECO:0000313" key="2">
    <source>
        <dbReference type="EMBL" id="KAG1811891.1"/>
    </source>
</evidence>